<dbReference type="AlphaFoldDB" id="A0A843XQ85"/>
<keyword evidence="6" id="KW-0057">Aromatic amino acid biosynthesis</keyword>
<evidence type="ECO:0000256" key="4">
    <source>
        <dbReference type="ARBA" id="ARBA00022605"/>
    </source>
</evidence>
<dbReference type="Gene3D" id="3.20.20.70">
    <property type="entry name" value="Aldolase class I"/>
    <property type="match status" value="1"/>
</dbReference>
<evidence type="ECO:0000256" key="6">
    <source>
        <dbReference type="ARBA" id="ARBA00023141"/>
    </source>
</evidence>
<dbReference type="GO" id="GO:0004834">
    <property type="term" value="F:tryptophan synthase activity"/>
    <property type="evidence" value="ECO:0007669"/>
    <property type="project" value="UniProtKB-EC"/>
</dbReference>
<keyword evidence="7" id="KW-0456">Lyase</keyword>
<organism evidence="9 10">
    <name type="scientific">Colocasia esculenta</name>
    <name type="common">Wild taro</name>
    <name type="synonym">Arum esculentum</name>
    <dbReference type="NCBI Taxonomy" id="4460"/>
    <lineage>
        <taxon>Eukaryota</taxon>
        <taxon>Viridiplantae</taxon>
        <taxon>Streptophyta</taxon>
        <taxon>Embryophyta</taxon>
        <taxon>Tracheophyta</taxon>
        <taxon>Spermatophyta</taxon>
        <taxon>Magnoliopsida</taxon>
        <taxon>Liliopsida</taxon>
        <taxon>Araceae</taxon>
        <taxon>Aroideae</taxon>
        <taxon>Colocasieae</taxon>
        <taxon>Colocasia</taxon>
    </lineage>
</organism>
<evidence type="ECO:0000256" key="1">
    <source>
        <dbReference type="ARBA" id="ARBA00004733"/>
    </source>
</evidence>
<name>A0A843XQ85_COLES</name>
<comment type="subunit">
    <text evidence="2">Tetramer of two alpha and two beta chains.</text>
</comment>
<reference evidence="9" key="1">
    <citation type="submission" date="2017-07" db="EMBL/GenBank/DDBJ databases">
        <title>Taro Niue Genome Assembly and Annotation.</title>
        <authorList>
            <person name="Atibalentja N."/>
            <person name="Keating K."/>
            <person name="Fields C.J."/>
        </authorList>
    </citation>
    <scope>NUCLEOTIDE SEQUENCE</scope>
    <source>
        <strain evidence="9">Niue_2</strain>
        <tissue evidence="9">Leaf</tissue>
    </source>
</reference>
<keyword evidence="4" id="KW-0028">Amino-acid biosynthesis</keyword>
<gene>
    <name evidence="9" type="ORF">Taro_054119</name>
</gene>
<evidence type="ECO:0000313" key="9">
    <source>
        <dbReference type="EMBL" id="MQM21087.1"/>
    </source>
</evidence>
<dbReference type="InterPro" id="IPR011060">
    <property type="entry name" value="RibuloseP-bd_barrel"/>
</dbReference>
<dbReference type="OrthoDB" id="1685406at2759"/>
<keyword evidence="5" id="KW-0822">Tryptophan biosynthesis</keyword>
<evidence type="ECO:0000256" key="5">
    <source>
        <dbReference type="ARBA" id="ARBA00022822"/>
    </source>
</evidence>
<dbReference type="InterPro" id="IPR002028">
    <property type="entry name" value="Trp_synthase_suA"/>
</dbReference>
<dbReference type="Proteomes" id="UP000652761">
    <property type="component" value="Unassembled WGS sequence"/>
</dbReference>
<proteinExistence type="predicted"/>
<dbReference type="GO" id="GO:0009507">
    <property type="term" value="C:chloroplast"/>
    <property type="evidence" value="ECO:0007669"/>
    <property type="project" value="TreeGrafter"/>
</dbReference>
<dbReference type="EC" id="4.2.1.20" evidence="3"/>
<sequence length="200" mass="21215">MAVQASMGVWDYSAHLRPSTRRSPAAKTTTTTTLAVHHLIGTPLAVLRQPPPPPLPAAPSSGHLSSRGLSISETFANLKEQGKVAFIPYITAGDPDLSTTAEALRILDACGSKIIELGVPCSNPLADGPVIQAAAARALAKGTNIDNIFSMLKEVFFSPTLKDSENKCVLISKSITSSPKRIFLKDKISNMETVSLGRHT</sequence>
<keyword evidence="10" id="KW-1185">Reference proteome</keyword>
<dbReference type="SUPFAM" id="SSF51366">
    <property type="entry name" value="Ribulose-phoshate binding barrel"/>
    <property type="match status" value="1"/>
</dbReference>
<comment type="catalytic activity">
    <reaction evidence="8">
        <text>(1S,2R)-1-C-(indol-3-yl)glycerol 3-phosphate + L-serine = D-glyceraldehyde 3-phosphate + L-tryptophan + H2O</text>
        <dbReference type="Rhea" id="RHEA:10532"/>
        <dbReference type="ChEBI" id="CHEBI:15377"/>
        <dbReference type="ChEBI" id="CHEBI:33384"/>
        <dbReference type="ChEBI" id="CHEBI:57912"/>
        <dbReference type="ChEBI" id="CHEBI:58866"/>
        <dbReference type="ChEBI" id="CHEBI:59776"/>
        <dbReference type="EC" id="4.2.1.20"/>
    </reaction>
</comment>
<dbReference type="EMBL" id="NMUH01010581">
    <property type="protein sequence ID" value="MQM21087.1"/>
    <property type="molecule type" value="Genomic_DNA"/>
</dbReference>
<dbReference type="UniPathway" id="UPA00035">
    <property type="reaction ID" value="UER00044"/>
</dbReference>
<comment type="caution">
    <text evidence="9">The sequence shown here is derived from an EMBL/GenBank/DDBJ whole genome shotgun (WGS) entry which is preliminary data.</text>
</comment>
<dbReference type="Pfam" id="PF00290">
    <property type="entry name" value="Trp_syntA"/>
    <property type="match status" value="1"/>
</dbReference>
<comment type="pathway">
    <text evidence="1">Amino-acid biosynthesis; L-tryptophan biosynthesis; L-tryptophan from chorismate: step 5/5.</text>
</comment>
<dbReference type="InterPro" id="IPR013785">
    <property type="entry name" value="Aldolase_TIM"/>
</dbReference>
<evidence type="ECO:0000256" key="2">
    <source>
        <dbReference type="ARBA" id="ARBA00011270"/>
    </source>
</evidence>
<dbReference type="PANTHER" id="PTHR43406">
    <property type="entry name" value="TRYPTOPHAN SYNTHASE, ALPHA CHAIN"/>
    <property type="match status" value="1"/>
</dbReference>
<evidence type="ECO:0000313" key="10">
    <source>
        <dbReference type="Proteomes" id="UP000652761"/>
    </source>
</evidence>
<dbReference type="GO" id="GO:0005829">
    <property type="term" value="C:cytosol"/>
    <property type="evidence" value="ECO:0007669"/>
    <property type="project" value="TreeGrafter"/>
</dbReference>
<evidence type="ECO:0000256" key="8">
    <source>
        <dbReference type="ARBA" id="ARBA00049047"/>
    </source>
</evidence>
<protein>
    <recommendedName>
        <fullName evidence="3">tryptophan synthase</fullName>
        <ecNumber evidence="3">4.2.1.20</ecNumber>
    </recommendedName>
</protein>
<dbReference type="PANTHER" id="PTHR43406:SF1">
    <property type="entry name" value="TRYPTOPHAN SYNTHASE ALPHA CHAIN, CHLOROPLASTIC"/>
    <property type="match status" value="1"/>
</dbReference>
<accession>A0A843XQ85</accession>
<evidence type="ECO:0000256" key="7">
    <source>
        <dbReference type="ARBA" id="ARBA00023239"/>
    </source>
</evidence>
<evidence type="ECO:0000256" key="3">
    <source>
        <dbReference type="ARBA" id="ARBA00012043"/>
    </source>
</evidence>